<dbReference type="InterPro" id="IPR036882">
    <property type="entry name" value="Alba-like_dom_sf"/>
</dbReference>
<protein>
    <recommendedName>
        <fullName evidence="5">DNA/RNA-binding protein Alba-like domain-containing protein</fullName>
    </recommendedName>
</protein>
<evidence type="ECO:0000256" key="3">
    <source>
        <dbReference type="ARBA" id="ARBA00023242"/>
    </source>
</evidence>
<evidence type="ECO:0000256" key="2">
    <source>
        <dbReference type="ARBA" id="ARBA00008018"/>
    </source>
</evidence>
<evidence type="ECO:0000259" key="5">
    <source>
        <dbReference type="Pfam" id="PF01918"/>
    </source>
</evidence>
<dbReference type="OrthoDB" id="424402at2759"/>
<dbReference type="GO" id="GO:0000172">
    <property type="term" value="C:ribonuclease MRP complex"/>
    <property type="evidence" value="ECO:0007669"/>
    <property type="project" value="TreeGrafter"/>
</dbReference>
<comment type="caution">
    <text evidence="6">The sequence shown here is derived from an EMBL/GenBank/DDBJ whole genome shotgun (WGS) entry which is preliminary data.</text>
</comment>
<proteinExistence type="inferred from homology"/>
<evidence type="ECO:0000313" key="6">
    <source>
        <dbReference type="EMBL" id="KAF7988855.1"/>
    </source>
</evidence>
<keyword evidence="3" id="KW-0539">Nucleus</keyword>
<name>A0A834XP67_APHGI</name>
<dbReference type="PANTHER" id="PTHR13516:SF4">
    <property type="entry name" value="FI09323P"/>
    <property type="match status" value="1"/>
</dbReference>
<dbReference type="Proteomes" id="UP000639338">
    <property type="component" value="Unassembled WGS sequence"/>
</dbReference>
<dbReference type="EMBL" id="JACMRX010000005">
    <property type="protein sequence ID" value="KAF7988855.1"/>
    <property type="molecule type" value="Genomic_DNA"/>
</dbReference>
<dbReference type="SUPFAM" id="SSF82704">
    <property type="entry name" value="AlbA-like"/>
    <property type="match status" value="1"/>
</dbReference>
<sequence length="199" mass="22708">MVKSKKKNKFQLNASTDDDDNNNDIPIKNLPKKCLTMKVNSGSKIRNVLKYSLNNFSKFDGIIWSGAGQAVGKVISCSEIFKTKNKGLHQITKLRFIASKKNKNDDTIARQVPEIFIFLSKNQLDKTETGYQGPDDIGMFQNSKDNVELIQQQDQGQEMTNINSTINAEEFEEMGLRMNLKRSRQERNSKINIKKNKKS</sequence>
<dbReference type="Pfam" id="PF01918">
    <property type="entry name" value="Alba"/>
    <property type="match status" value="1"/>
</dbReference>
<organism evidence="6 7">
    <name type="scientific">Aphidius gifuensis</name>
    <name type="common">Parasitoid wasp</name>
    <dbReference type="NCBI Taxonomy" id="684658"/>
    <lineage>
        <taxon>Eukaryota</taxon>
        <taxon>Metazoa</taxon>
        <taxon>Ecdysozoa</taxon>
        <taxon>Arthropoda</taxon>
        <taxon>Hexapoda</taxon>
        <taxon>Insecta</taxon>
        <taxon>Pterygota</taxon>
        <taxon>Neoptera</taxon>
        <taxon>Endopterygota</taxon>
        <taxon>Hymenoptera</taxon>
        <taxon>Apocrita</taxon>
        <taxon>Ichneumonoidea</taxon>
        <taxon>Braconidae</taxon>
        <taxon>Aphidiinae</taxon>
        <taxon>Aphidius</taxon>
    </lineage>
</organism>
<feature type="domain" description="DNA/RNA-binding protein Alba-like" evidence="5">
    <location>
        <begin position="36"/>
        <end position="95"/>
    </location>
</feature>
<comment type="similarity">
    <text evidence="2">Belongs to the histone-like Alba family.</text>
</comment>
<gene>
    <name evidence="6" type="ORF">HCN44_007165</name>
</gene>
<dbReference type="GO" id="GO:0001682">
    <property type="term" value="P:tRNA 5'-leader removal"/>
    <property type="evidence" value="ECO:0007669"/>
    <property type="project" value="TreeGrafter"/>
</dbReference>
<accession>A0A834XP67</accession>
<dbReference type="PANTHER" id="PTHR13516">
    <property type="entry name" value="RIBONUCLEASE P SUBUNIT P25"/>
    <property type="match status" value="1"/>
</dbReference>
<dbReference type="InterPro" id="IPR002775">
    <property type="entry name" value="DNA/RNA-bd_Alba-like"/>
</dbReference>
<comment type="subcellular location">
    <subcellularLocation>
        <location evidence="1">Nucleus</location>
    </subcellularLocation>
</comment>
<dbReference type="InterPro" id="IPR051958">
    <property type="entry name" value="Alba-like_NAB"/>
</dbReference>
<evidence type="ECO:0000313" key="7">
    <source>
        <dbReference type="Proteomes" id="UP000639338"/>
    </source>
</evidence>
<dbReference type="Gene3D" id="3.30.110.20">
    <property type="entry name" value="Alba-like domain"/>
    <property type="match status" value="1"/>
</dbReference>
<keyword evidence="7" id="KW-1185">Reference proteome</keyword>
<evidence type="ECO:0000256" key="1">
    <source>
        <dbReference type="ARBA" id="ARBA00004123"/>
    </source>
</evidence>
<evidence type="ECO:0000256" key="4">
    <source>
        <dbReference type="SAM" id="MobiDB-lite"/>
    </source>
</evidence>
<dbReference type="GO" id="GO:0005634">
    <property type="term" value="C:nucleus"/>
    <property type="evidence" value="ECO:0007669"/>
    <property type="project" value="UniProtKB-SubCell"/>
</dbReference>
<reference evidence="6 7" key="1">
    <citation type="submission" date="2020-08" db="EMBL/GenBank/DDBJ databases">
        <title>Aphidius gifuensis genome sequencing and assembly.</title>
        <authorList>
            <person name="Du Z."/>
        </authorList>
    </citation>
    <scope>NUCLEOTIDE SEQUENCE [LARGE SCALE GENOMIC DNA]</scope>
    <source>
        <strain evidence="6">YNYX2018</strain>
        <tissue evidence="6">Adults</tissue>
    </source>
</reference>
<dbReference type="GO" id="GO:0003723">
    <property type="term" value="F:RNA binding"/>
    <property type="evidence" value="ECO:0007669"/>
    <property type="project" value="TreeGrafter"/>
</dbReference>
<dbReference type="AlphaFoldDB" id="A0A834XP67"/>
<feature type="region of interest" description="Disordered" evidence="4">
    <location>
        <begin position="1"/>
        <end position="23"/>
    </location>
</feature>